<sequence length="387" mass="41228">MTDESIARARRWRRDLHQCPGIAFDVRETAEYLARVLGGLGWDVQRGIGGHGLVASLNRGSSSRAIALRSDMDGLPIEESTGVEYSSRNAGAMHACGHDGHMAILLGTADALRADPSFDGTVHLIFQPAEEPGRGALAMIADGLFDRFPIDAIYGLHNLPGIPAGHIHTRAGAIMAAEDNFEIRIHGRGGHASMPHLVVDPLVIGADVVTSLQTIVARTVDASHSVVVSCTEFITDGARNAIPGEVIIRGDTRTFTAEDSQIVEQRIRTLAEGLVHAHGATCDIDYTREFRPTVNDETLNEVLARAAAAALGNSAVDAACAPRMASEDFGEFARVVPGCFAFLGTGTVVGRGGTPLHSRDYDFNDDVLSAGIAFYLELIRTELAEAD</sequence>
<dbReference type="Gene3D" id="3.30.70.360">
    <property type="match status" value="1"/>
</dbReference>
<dbReference type="PANTHER" id="PTHR11014">
    <property type="entry name" value="PEPTIDASE M20 FAMILY MEMBER"/>
    <property type="match status" value="1"/>
</dbReference>
<feature type="domain" description="Peptidase M20 dimerisation" evidence="1">
    <location>
        <begin position="181"/>
        <end position="272"/>
    </location>
</feature>
<proteinExistence type="predicted"/>
<dbReference type="EMBL" id="JBIQWL010000001">
    <property type="protein sequence ID" value="MFH8248986.1"/>
    <property type="molecule type" value="Genomic_DNA"/>
</dbReference>
<dbReference type="InterPro" id="IPR011650">
    <property type="entry name" value="Peptidase_M20_dimer"/>
</dbReference>
<dbReference type="NCBIfam" id="TIGR01891">
    <property type="entry name" value="amidohydrolases"/>
    <property type="match status" value="1"/>
</dbReference>
<dbReference type="Gene3D" id="3.40.630.10">
    <property type="entry name" value="Zn peptidases"/>
    <property type="match status" value="1"/>
</dbReference>
<dbReference type="PIRSF" id="PIRSF005962">
    <property type="entry name" value="Pept_M20D_amidohydro"/>
    <property type="match status" value="1"/>
</dbReference>
<name>A0ABW7Q2T8_9MICO</name>
<dbReference type="InterPro" id="IPR036264">
    <property type="entry name" value="Bact_exopeptidase_dim_dom"/>
</dbReference>
<dbReference type="Proteomes" id="UP001610861">
    <property type="component" value="Unassembled WGS sequence"/>
</dbReference>
<evidence type="ECO:0000313" key="2">
    <source>
        <dbReference type="EMBL" id="MFH8248986.1"/>
    </source>
</evidence>
<evidence type="ECO:0000259" key="1">
    <source>
        <dbReference type="Pfam" id="PF07687"/>
    </source>
</evidence>
<dbReference type="SUPFAM" id="SSF53187">
    <property type="entry name" value="Zn-dependent exopeptidases"/>
    <property type="match status" value="1"/>
</dbReference>
<dbReference type="PANTHER" id="PTHR11014:SF63">
    <property type="entry name" value="METALLOPEPTIDASE, PUTATIVE (AFU_ORTHOLOGUE AFUA_6G09600)-RELATED"/>
    <property type="match status" value="1"/>
</dbReference>
<organism evidence="2 3">
    <name type="scientific">Microbacterium alkaliflavum</name>
    <dbReference type="NCBI Taxonomy" id="3248839"/>
    <lineage>
        <taxon>Bacteria</taxon>
        <taxon>Bacillati</taxon>
        <taxon>Actinomycetota</taxon>
        <taxon>Actinomycetes</taxon>
        <taxon>Micrococcales</taxon>
        <taxon>Microbacteriaceae</taxon>
        <taxon>Microbacterium</taxon>
    </lineage>
</organism>
<dbReference type="InterPro" id="IPR017439">
    <property type="entry name" value="Amidohydrolase"/>
</dbReference>
<dbReference type="SUPFAM" id="SSF55031">
    <property type="entry name" value="Bacterial exopeptidase dimerisation domain"/>
    <property type="match status" value="1"/>
</dbReference>
<reference evidence="2 3" key="1">
    <citation type="submission" date="2024-09" db="EMBL/GenBank/DDBJ databases">
        <authorList>
            <person name="Pan X."/>
        </authorList>
    </citation>
    <scope>NUCLEOTIDE SEQUENCE [LARGE SCALE GENOMIC DNA]</scope>
    <source>
        <strain evidence="2 3">B2969</strain>
    </source>
</reference>
<accession>A0ABW7Q2T8</accession>
<dbReference type="InterPro" id="IPR002933">
    <property type="entry name" value="Peptidase_M20"/>
</dbReference>
<comment type="caution">
    <text evidence="2">The sequence shown here is derived from an EMBL/GenBank/DDBJ whole genome shotgun (WGS) entry which is preliminary data.</text>
</comment>
<gene>
    <name evidence="2" type="ORF">ACH3VR_01300</name>
</gene>
<evidence type="ECO:0000313" key="3">
    <source>
        <dbReference type="Proteomes" id="UP001610861"/>
    </source>
</evidence>
<protein>
    <submittedName>
        <fullName evidence="2">Amidohydrolase</fullName>
    </submittedName>
</protein>
<dbReference type="Pfam" id="PF01546">
    <property type="entry name" value="Peptidase_M20"/>
    <property type="match status" value="1"/>
</dbReference>
<keyword evidence="3" id="KW-1185">Reference proteome</keyword>
<dbReference type="RefSeq" id="WP_396638938.1">
    <property type="nucleotide sequence ID" value="NZ_JBIQWL010000001.1"/>
</dbReference>
<dbReference type="Pfam" id="PF07687">
    <property type="entry name" value="M20_dimer"/>
    <property type="match status" value="1"/>
</dbReference>